<reference evidence="1" key="1">
    <citation type="journal article" date="2023" name="GigaByte">
        <title>Genome assembly of the bearded iris, Iris pallida Lam.</title>
        <authorList>
            <person name="Bruccoleri R.E."/>
            <person name="Oakeley E.J."/>
            <person name="Faust A.M.E."/>
            <person name="Altorfer M."/>
            <person name="Dessus-Babus S."/>
            <person name="Burckhardt D."/>
            <person name="Oertli M."/>
            <person name="Naumann U."/>
            <person name="Petersen F."/>
            <person name="Wong J."/>
        </authorList>
    </citation>
    <scope>NUCLEOTIDE SEQUENCE</scope>
    <source>
        <strain evidence="1">GSM-AAB239-AS_SAM_17_03QT</strain>
        <tissue evidence="2">Leaf</tissue>
    </source>
</reference>
<name>A0AAX6GG98_IRIPA</name>
<protein>
    <submittedName>
        <fullName evidence="1">Myb-related protein Zm38-like</fullName>
    </submittedName>
</protein>
<reference evidence="1" key="2">
    <citation type="submission" date="2023-04" db="EMBL/GenBank/DDBJ databases">
        <authorList>
            <person name="Bruccoleri R.E."/>
            <person name="Oakeley E.J."/>
            <person name="Faust A.-M."/>
            <person name="Dessus-Babus S."/>
            <person name="Altorfer M."/>
            <person name="Burckhardt D."/>
            <person name="Oertli M."/>
            <person name="Naumann U."/>
            <person name="Petersen F."/>
            <person name="Wong J."/>
        </authorList>
    </citation>
    <scope>NUCLEOTIDE SEQUENCE</scope>
    <source>
        <strain evidence="1">GSM-AAB239-AS_SAM_17_03QT</strain>
        <tissue evidence="1">Leaf</tissue>
    </source>
</reference>
<keyword evidence="3" id="KW-1185">Reference proteome</keyword>
<evidence type="ECO:0000313" key="1">
    <source>
        <dbReference type="EMBL" id="KAJ6827317.1"/>
    </source>
</evidence>
<dbReference type="EMBL" id="JANAVB010020396">
    <property type="protein sequence ID" value="KAJ6827317.1"/>
    <property type="molecule type" value="Genomic_DNA"/>
</dbReference>
<dbReference type="EMBL" id="JANAVB010007600">
    <property type="protein sequence ID" value="KAJ6842380.1"/>
    <property type="molecule type" value="Genomic_DNA"/>
</dbReference>
<organism evidence="1 3">
    <name type="scientific">Iris pallida</name>
    <name type="common">Sweet iris</name>
    <dbReference type="NCBI Taxonomy" id="29817"/>
    <lineage>
        <taxon>Eukaryota</taxon>
        <taxon>Viridiplantae</taxon>
        <taxon>Streptophyta</taxon>
        <taxon>Embryophyta</taxon>
        <taxon>Tracheophyta</taxon>
        <taxon>Spermatophyta</taxon>
        <taxon>Magnoliopsida</taxon>
        <taxon>Liliopsida</taxon>
        <taxon>Asparagales</taxon>
        <taxon>Iridaceae</taxon>
        <taxon>Iridoideae</taxon>
        <taxon>Irideae</taxon>
        <taxon>Iris</taxon>
    </lineage>
</organism>
<gene>
    <name evidence="2" type="ORF">M6B38_301025</name>
    <name evidence="1" type="ORF">M6B38_368250</name>
</gene>
<accession>A0AAX6GG98</accession>
<evidence type="ECO:0000313" key="2">
    <source>
        <dbReference type="EMBL" id="KAJ6842380.1"/>
    </source>
</evidence>
<sequence length="51" mass="6058">MPTSLETSNWAAARRLGFARIVDRSRRSSRRLCVTGSIPMRRSRFRMWVFQ</sequence>
<proteinExistence type="predicted"/>
<comment type="caution">
    <text evidence="1">The sequence shown here is derived from an EMBL/GenBank/DDBJ whole genome shotgun (WGS) entry which is preliminary data.</text>
</comment>
<dbReference type="AlphaFoldDB" id="A0AAX6GG98"/>
<evidence type="ECO:0000313" key="3">
    <source>
        <dbReference type="Proteomes" id="UP001140949"/>
    </source>
</evidence>
<dbReference type="Proteomes" id="UP001140949">
    <property type="component" value="Unassembled WGS sequence"/>
</dbReference>